<name>A0A084SE38_9BACT</name>
<accession>A0A084SE38</accession>
<organism evidence="1 2">
    <name type="scientific">Archangium violaceum Cb vi76</name>
    <dbReference type="NCBI Taxonomy" id="1406225"/>
    <lineage>
        <taxon>Bacteria</taxon>
        <taxon>Pseudomonadati</taxon>
        <taxon>Myxococcota</taxon>
        <taxon>Myxococcia</taxon>
        <taxon>Myxococcales</taxon>
        <taxon>Cystobacterineae</taxon>
        <taxon>Archangiaceae</taxon>
        <taxon>Archangium</taxon>
    </lineage>
</organism>
<comment type="caution">
    <text evidence="1">The sequence shown here is derived from an EMBL/GenBank/DDBJ whole genome shotgun (WGS) entry which is preliminary data.</text>
</comment>
<dbReference type="AlphaFoldDB" id="A0A084SE38"/>
<sequence>MDTRDALLHRVTRATPDAFTHGQNQEDILLGLSELYGPAVAEEVRGLVPALVGPGSFNYRVVDMLKLCDVAALTAERQTGCPYAEVLEQLAGFSIRRFLESPLGKGMWMMVSRDMHEILKWSLASIRSAMTHGQRRYEQLGPGAARIVFQGELLGPAWTRGIFVSGAQRLARQPLSVSVENQLEPGLDFVLRFTW</sequence>
<dbReference type="NCBIfam" id="TIGR02265">
    <property type="entry name" value="Mxa_TIGR02265"/>
    <property type="match status" value="1"/>
</dbReference>
<evidence type="ECO:0008006" key="3">
    <source>
        <dbReference type="Google" id="ProtNLM"/>
    </source>
</evidence>
<evidence type="ECO:0000313" key="2">
    <source>
        <dbReference type="Proteomes" id="UP000028547"/>
    </source>
</evidence>
<dbReference type="InterPro" id="IPR011751">
    <property type="entry name" value="Mxa_paralog_2265"/>
</dbReference>
<dbReference type="Pfam" id="PF09536">
    <property type="entry name" value="DUF2378"/>
    <property type="match status" value="1"/>
</dbReference>
<dbReference type="Proteomes" id="UP000028547">
    <property type="component" value="Unassembled WGS sequence"/>
</dbReference>
<dbReference type="RefSeq" id="WP_043414838.1">
    <property type="nucleotide sequence ID" value="NZ_JPMI01000426.1"/>
</dbReference>
<protein>
    <recommendedName>
        <fullName evidence="3">DUF2378 family protein</fullName>
    </recommendedName>
</protein>
<proteinExistence type="predicted"/>
<evidence type="ECO:0000313" key="1">
    <source>
        <dbReference type="EMBL" id="KFA86723.1"/>
    </source>
</evidence>
<dbReference type="EMBL" id="JPMI01000426">
    <property type="protein sequence ID" value="KFA86723.1"/>
    <property type="molecule type" value="Genomic_DNA"/>
</dbReference>
<gene>
    <name evidence="1" type="ORF">Q664_52550</name>
</gene>
<reference evidence="1 2" key="1">
    <citation type="submission" date="2014-07" db="EMBL/GenBank/DDBJ databases">
        <title>Draft Genome Sequence of Gephyronic Acid Producer, Cystobacter violaceus Strain Cb vi76.</title>
        <authorList>
            <person name="Stevens D.C."/>
            <person name="Young J."/>
            <person name="Carmichael R."/>
            <person name="Tan J."/>
            <person name="Taylor R.E."/>
        </authorList>
    </citation>
    <scope>NUCLEOTIDE SEQUENCE [LARGE SCALE GENOMIC DNA]</scope>
    <source>
        <strain evidence="1 2">Cb vi76</strain>
    </source>
</reference>